<sequence>MFLPLSNGREAPTHPGWPLATPAVRLLDGGRVRLRPLRASDKREWIEQRLLDEPHLRPVETTAPQGWEEAHSPGAWWTMFFSLRTAARKGMVLPLVIEVDGHFAGQTTLGNIQHGATSDCWIGYWVFSRYHHRGIATAACALGTDHALYRVGLHRVTATYLPNNVASGKVLEACGFRTEGFLHANLHIDGQWRDHHFVALNREDFPGTCVRRLRESGRLR</sequence>
<comment type="caution">
    <text evidence="5">The sequence shown here is derived from an EMBL/GenBank/DDBJ whole genome shotgun (WGS) entry which is preliminary data.</text>
</comment>
<evidence type="ECO:0000259" key="4">
    <source>
        <dbReference type="PROSITE" id="PS51186"/>
    </source>
</evidence>
<dbReference type="InterPro" id="IPR016181">
    <property type="entry name" value="Acyl_CoA_acyltransferase"/>
</dbReference>
<dbReference type="Proteomes" id="UP001139336">
    <property type="component" value="Unassembled WGS sequence"/>
</dbReference>
<dbReference type="GO" id="GO:0008999">
    <property type="term" value="F:protein-N-terminal-alanine acetyltransferase activity"/>
    <property type="evidence" value="ECO:0007669"/>
    <property type="project" value="TreeGrafter"/>
</dbReference>
<gene>
    <name evidence="5" type="ORF">L1O03_06200</name>
</gene>
<protein>
    <submittedName>
        <fullName evidence="5">GNAT family N-acetyltransferase</fullName>
    </submittedName>
</protein>
<dbReference type="InterPro" id="IPR000182">
    <property type="entry name" value="GNAT_dom"/>
</dbReference>
<dbReference type="PANTHER" id="PTHR43792:SF8">
    <property type="entry name" value="[RIBOSOMAL PROTEIN US5]-ALANINE N-ACETYLTRANSFERASE"/>
    <property type="match status" value="1"/>
</dbReference>
<dbReference type="PANTHER" id="PTHR43792">
    <property type="entry name" value="GNAT FAMILY, PUTATIVE (AFU_ORTHOLOGUE AFUA_3G00765)-RELATED-RELATED"/>
    <property type="match status" value="1"/>
</dbReference>
<accession>A0A9X1TZD3</accession>
<dbReference type="Gene3D" id="3.40.630.30">
    <property type="match status" value="1"/>
</dbReference>
<dbReference type="GO" id="GO:0005737">
    <property type="term" value="C:cytoplasm"/>
    <property type="evidence" value="ECO:0007669"/>
    <property type="project" value="TreeGrafter"/>
</dbReference>
<dbReference type="RefSeq" id="WP_236118583.1">
    <property type="nucleotide sequence ID" value="NZ_JAKGSI010000003.1"/>
</dbReference>
<evidence type="ECO:0000256" key="1">
    <source>
        <dbReference type="ARBA" id="ARBA00022679"/>
    </source>
</evidence>
<organism evidence="5 6">
    <name type="scientific">Corynebacterium uropygiale</name>
    <dbReference type="NCBI Taxonomy" id="1775911"/>
    <lineage>
        <taxon>Bacteria</taxon>
        <taxon>Bacillati</taxon>
        <taxon>Actinomycetota</taxon>
        <taxon>Actinomycetes</taxon>
        <taxon>Mycobacteriales</taxon>
        <taxon>Corynebacteriaceae</taxon>
        <taxon>Corynebacterium</taxon>
    </lineage>
</organism>
<dbReference type="AlphaFoldDB" id="A0A9X1TZD3"/>
<reference evidence="5" key="1">
    <citation type="submission" date="2022-01" db="EMBL/GenBank/DDBJ databases">
        <title>Corynebacterium sp. nov isolated from isolated from the feces of the greater white-fronted geese (Anser albifrons) at Poyang Lake, PR China.</title>
        <authorList>
            <person name="Liu Q."/>
        </authorList>
    </citation>
    <scope>NUCLEOTIDE SEQUENCE</scope>
    <source>
        <strain evidence="5">JCM 32435</strain>
    </source>
</reference>
<dbReference type="Pfam" id="PF13302">
    <property type="entry name" value="Acetyltransf_3"/>
    <property type="match status" value="1"/>
</dbReference>
<keyword evidence="2" id="KW-0012">Acyltransferase</keyword>
<evidence type="ECO:0000256" key="3">
    <source>
        <dbReference type="ARBA" id="ARBA00038502"/>
    </source>
</evidence>
<dbReference type="EMBL" id="JAKGSI010000003">
    <property type="protein sequence ID" value="MCF4006771.1"/>
    <property type="molecule type" value="Genomic_DNA"/>
</dbReference>
<dbReference type="InterPro" id="IPR051531">
    <property type="entry name" value="N-acetyltransferase"/>
</dbReference>
<evidence type="ECO:0000313" key="5">
    <source>
        <dbReference type="EMBL" id="MCF4006771.1"/>
    </source>
</evidence>
<evidence type="ECO:0000313" key="6">
    <source>
        <dbReference type="Proteomes" id="UP001139336"/>
    </source>
</evidence>
<comment type="similarity">
    <text evidence="3">Belongs to the acetyltransferase family. RimJ subfamily.</text>
</comment>
<name>A0A9X1TZD3_9CORY</name>
<dbReference type="SUPFAM" id="SSF55729">
    <property type="entry name" value="Acyl-CoA N-acyltransferases (Nat)"/>
    <property type="match status" value="1"/>
</dbReference>
<keyword evidence="6" id="KW-1185">Reference proteome</keyword>
<keyword evidence="1" id="KW-0808">Transferase</keyword>
<evidence type="ECO:0000256" key="2">
    <source>
        <dbReference type="ARBA" id="ARBA00023315"/>
    </source>
</evidence>
<feature type="domain" description="N-acetyltransferase" evidence="4">
    <location>
        <begin position="32"/>
        <end position="204"/>
    </location>
</feature>
<proteinExistence type="inferred from homology"/>
<dbReference type="PROSITE" id="PS51186">
    <property type="entry name" value="GNAT"/>
    <property type="match status" value="1"/>
</dbReference>